<name>A0A1T5A321_9SPHI</name>
<evidence type="ECO:0000313" key="8">
    <source>
        <dbReference type="EMBL" id="SKB29043.1"/>
    </source>
</evidence>
<accession>A0A1T5A321</accession>
<dbReference type="SUPFAM" id="SSF48452">
    <property type="entry name" value="TPR-like"/>
    <property type="match status" value="1"/>
</dbReference>
<comment type="similarity">
    <text evidence="2">Belongs to the SusD family.</text>
</comment>
<keyword evidence="4" id="KW-0472">Membrane</keyword>
<comment type="subcellular location">
    <subcellularLocation>
        <location evidence="1">Cell outer membrane</location>
    </subcellularLocation>
</comment>
<organism evidence="8 9">
    <name type="scientific">Parapedobacter luteus</name>
    <dbReference type="NCBI Taxonomy" id="623280"/>
    <lineage>
        <taxon>Bacteria</taxon>
        <taxon>Pseudomonadati</taxon>
        <taxon>Bacteroidota</taxon>
        <taxon>Sphingobacteriia</taxon>
        <taxon>Sphingobacteriales</taxon>
        <taxon>Sphingobacteriaceae</taxon>
        <taxon>Parapedobacter</taxon>
    </lineage>
</organism>
<evidence type="ECO:0000313" key="9">
    <source>
        <dbReference type="Proteomes" id="UP000190541"/>
    </source>
</evidence>
<dbReference type="PROSITE" id="PS51257">
    <property type="entry name" value="PROKAR_LIPOPROTEIN"/>
    <property type="match status" value="1"/>
</dbReference>
<dbReference type="EMBL" id="FUYS01000001">
    <property type="protein sequence ID" value="SKB29043.1"/>
    <property type="molecule type" value="Genomic_DNA"/>
</dbReference>
<proteinExistence type="inferred from homology"/>
<evidence type="ECO:0000256" key="4">
    <source>
        <dbReference type="ARBA" id="ARBA00023136"/>
    </source>
</evidence>
<dbReference type="STRING" id="623280.SAMN05660226_00471"/>
<dbReference type="Gene3D" id="1.25.40.390">
    <property type="match status" value="1"/>
</dbReference>
<keyword evidence="9" id="KW-1185">Reference proteome</keyword>
<evidence type="ECO:0000256" key="5">
    <source>
        <dbReference type="ARBA" id="ARBA00023237"/>
    </source>
</evidence>
<dbReference type="InterPro" id="IPR012944">
    <property type="entry name" value="SusD_RagB_dom"/>
</dbReference>
<dbReference type="AlphaFoldDB" id="A0A1T5A321"/>
<evidence type="ECO:0000259" key="7">
    <source>
        <dbReference type="Pfam" id="PF14322"/>
    </source>
</evidence>
<feature type="domain" description="RagB/SusD" evidence="6">
    <location>
        <begin position="370"/>
        <end position="525"/>
    </location>
</feature>
<keyword evidence="5" id="KW-0998">Cell outer membrane</keyword>
<evidence type="ECO:0000256" key="3">
    <source>
        <dbReference type="ARBA" id="ARBA00022729"/>
    </source>
</evidence>
<evidence type="ECO:0000259" key="6">
    <source>
        <dbReference type="Pfam" id="PF07980"/>
    </source>
</evidence>
<feature type="domain" description="SusD-like N-terminal" evidence="7">
    <location>
        <begin position="90"/>
        <end position="229"/>
    </location>
</feature>
<evidence type="ECO:0000256" key="1">
    <source>
        <dbReference type="ARBA" id="ARBA00004442"/>
    </source>
</evidence>
<keyword evidence="3" id="KW-0732">Signal</keyword>
<dbReference type="InterPro" id="IPR033985">
    <property type="entry name" value="SusD-like_N"/>
</dbReference>
<dbReference type="RefSeq" id="WP_079715201.1">
    <property type="nucleotide sequence ID" value="NZ_FUYS01000001.1"/>
</dbReference>
<reference evidence="8 9" key="1">
    <citation type="submission" date="2017-02" db="EMBL/GenBank/DDBJ databases">
        <authorList>
            <person name="Peterson S.W."/>
        </authorList>
    </citation>
    <scope>NUCLEOTIDE SEQUENCE [LARGE SCALE GENOMIC DNA]</scope>
    <source>
        <strain evidence="8 9">DSM 22899</strain>
    </source>
</reference>
<dbReference type="OrthoDB" id="5694214at2"/>
<dbReference type="GO" id="GO:0009279">
    <property type="term" value="C:cell outer membrane"/>
    <property type="evidence" value="ECO:0007669"/>
    <property type="project" value="UniProtKB-SubCell"/>
</dbReference>
<dbReference type="CDD" id="cd08977">
    <property type="entry name" value="SusD"/>
    <property type="match status" value="1"/>
</dbReference>
<dbReference type="Pfam" id="PF07980">
    <property type="entry name" value="SusD_RagB"/>
    <property type="match status" value="1"/>
</dbReference>
<sequence>MKKLIAIIFSTGMLATSCSDFLQEVPKDEISPSQFFQNPDHAYNSVNALYRSGTPALFGGGVYSGTRLMFGPYVSGFVDNDYKGQEVHVQHAQQLTMNGVNLSTYFGGIWADLYLGISRANTAIKYIPTTPGLSESEANKLMAEARFFRALGYYYLTRFFGGVPLITEPYESLENLYVERATIESVYALIVQDLQFATQQGYLPNVTMSSNGNRITHGAAKSLLAEVYLTMSGYPLQANHYADAAREARELISGGVYSLTQHDVDGQGEVNLANSAYNKAREADNLPNEHIYYYEYAVGISNSGYVQYAFPVSMAPELAYAIFNNAYKPTSSLLRAYNPEEDLRIQEKQYFHSSLTRANGTVANFDTAPHIWFDEQAALETATSGKDLPILSYANVLLIAAEAIAQSEGVTSEAVDYLAQVRSRAYWKQPTEQVKASLAGLSPQQFVAEVWKERLRELIFEFHLWFDIQRTRQFPVTAANGQINFVDVIGQQNSFGATFAERHLLFPLPDVELQRNPSLVQNPGYTD</sequence>
<gene>
    <name evidence="8" type="ORF">SAMN05660226_00471</name>
</gene>
<dbReference type="InterPro" id="IPR011990">
    <property type="entry name" value="TPR-like_helical_dom_sf"/>
</dbReference>
<dbReference type="Pfam" id="PF14322">
    <property type="entry name" value="SusD-like_3"/>
    <property type="match status" value="1"/>
</dbReference>
<protein>
    <submittedName>
        <fullName evidence="8">Starch-binding associating with outer membrane</fullName>
    </submittedName>
</protein>
<evidence type="ECO:0000256" key="2">
    <source>
        <dbReference type="ARBA" id="ARBA00006275"/>
    </source>
</evidence>
<dbReference type="Proteomes" id="UP000190541">
    <property type="component" value="Unassembled WGS sequence"/>
</dbReference>